<dbReference type="OrthoDB" id="9803968at2"/>
<keyword evidence="4" id="KW-1185">Reference proteome</keyword>
<dbReference type="KEGG" id="cmi:CMM_0073"/>
<dbReference type="PANTHER" id="PTHR43767">
    <property type="entry name" value="LONG-CHAIN-FATTY-ACID--COA LIGASE"/>
    <property type="match status" value="1"/>
</dbReference>
<dbReference type="Proteomes" id="UP000001564">
    <property type="component" value="Chromosome"/>
</dbReference>
<dbReference type="SMR" id="A5CM08"/>
<dbReference type="InterPro" id="IPR025110">
    <property type="entry name" value="AMP-bd_C"/>
</dbReference>
<dbReference type="PANTHER" id="PTHR43767:SF12">
    <property type="entry name" value="AMP-DEPENDENT SYNTHETASE AND LIGASE"/>
    <property type="match status" value="1"/>
</dbReference>
<dbReference type="InterPro" id="IPR045851">
    <property type="entry name" value="AMP-bd_C_sf"/>
</dbReference>
<dbReference type="Gene3D" id="3.30.300.30">
    <property type="match status" value="1"/>
</dbReference>
<dbReference type="Pfam" id="PF13193">
    <property type="entry name" value="AMP-binding_C"/>
    <property type="match status" value="1"/>
</dbReference>
<evidence type="ECO:0000259" key="1">
    <source>
        <dbReference type="Pfam" id="PF00501"/>
    </source>
</evidence>
<organism evidence="3 4">
    <name type="scientific">Clavibacter michiganensis subsp. michiganensis (strain NCPPB 382)</name>
    <dbReference type="NCBI Taxonomy" id="443906"/>
    <lineage>
        <taxon>Bacteria</taxon>
        <taxon>Bacillati</taxon>
        <taxon>Actinomycetota</taxon>
        <taxon>Actinomycetes</taxon>
        <taxon>Micrococcales</taxon>
        <taxon>Microbacteriaceae</taxon>
        <taxon>Clavibacter</taxon>
    </lineage>
</organism>
<dbReference type="GO" id="GO:0016877">
    <property type="term" value="F:ligase activity, forming carbon-sulfur bonds"/>
    <property type="evidence" value="ECO:0007669"/>
    <property type="project" value="UniProtKB-ARBA"/>
</dbReference>
<dbReference type="SUPFAM" id="SSF56801">
    <property type="entry name" value="Acetyl-CoA synthetase-like"/>
    <property type="match status" value="1"/>
</dbReference>
<dbReference type="InterPro" id="IPR000873">
    <property type="entry name" value="AMP-dep_synth/lig_dom"/>
</dbReference>
<protein>
    <submittedName>
        <fullName evidence="3">Acyl-CoA synthetase (AMP-forming)</fullName>
    </submittedName>
</protein>
<dbReference type="HOGENOM" id="CLU_000022_59_7_11"/>
<feature type="domain" description="AMP-binding enzyme C-terminal" evidence="2">
    <location>
        <begin position="421"/>
        <end position="496"/>
    </location>
</feature>
<sequence>MSVVSILAESAIRYPNTIAIVTGNERTTYKELWNQTRATAGALAAYGVSPGIPVAMLIPNVSDFPRVYYAVLALGGVVVPINPLLKSEEIAFVLRDSGAQLLVCAAAFLEQAVPAARQASCTVVSLHSSVDMPESPARLEDELSKSNPINSYVPTLPGEAATILYTSGTSGRPKGAVGSHQALIMQVDVLLLNTLDMRHGDRILGCLPLSHTFGQTCTMNLAFRIGATVILMPRFDGDEALKLMVEYETQLFMGVPSMFVALLGAAKRNVARPPLRYAMSGGAAIPVAIIEAFRVEFAAHIHEGYGLTETSPVATFNHVGISPRPGTVGQAIWGVQVEVADPTRLDTVCLLQVGELGELVVRGHNIMMGYLNRPDETARVIVDGWFRTGDLGVIDDDGYVRVVDRTSDMIIRNGYNVYPREVEEVLARHPSVQQCAVFGVPHESHGEEIVAAVVLRPEMTMNPKAVRDFMYRQLAAYKVPRRIEIVESLPLGPSGKVLRRQLVAAFST</sequence>
<dbReference type="RefSeq" id="WP_011931292.1">
    <property type="nucleotide sequence ID" value="NC_009480.1"/>
</dbReference>
<reference evidence="3 4" key="1">
    <citation type="journal article" date="2008" name="J. Bacteriol.">
        <title>The genome sequence of the tomato-pathogenic actinomycete Clavibacter michiganensis subsp. michiganensis NCPPB382 reveals a large island involved in pathogenicity.</title>
        <authorList>
            <person name="Gartemann K.H."/>
            <person name="Abt B."/>
            <person name="Bekel T."/>
            <person name="Burger A."/>
            <person name="Engemann J."/>
            <person name="Flugel M."/>
            <person name="Gaigalat L."/>
            <person name="Goesmann A."/>
            <person name="Grafen I."/>
            <person name="Kalinowski J."/>
            <person name="Kaup O."/>
            <person name="Kirchner O."/>
            <person name="Krause L."/>
            <person name="Linke B."/>
            <person name="McHardy A."/>
            <person name="Meyer F."/>
            <person name="Pohle S."/>
            <person name="Ruckert C."/>
            <person name="Schneiker S."/>
            <person name="Zellermann E.M."/>
            <person name="Puhler A."/>
            <person name="Eichenlaub R."/>
            <person name="Kaiser O."/>
            <person name="Bartels D."/>
        </authorList>
    </citation>
    <scope>NUCLEOTIDE SEQUENCE [LARGE SCALE GENOMIC DNA]</scope>
    <source>
        <strain evidence="3 4">NCPPB 382</strain>
    </source>
</reference>
<evidence type="ECO:0000259" key="2">
    <source>
        <dbReference type="Pfam" id="PF13193"/>
    </source>
</evidence>
<dbReference type="AlphaFoldDB" id="A5CM08"/>
<dbReference type="eggNOG" id="COG0318">
    <property type="taxonomic scope" value="Bacteria"/>
</dbReference>
<dbReference type="PROSITE" id="PS00455">
    <property type="entry name" value="AMP_BINDING"/>
    <property type="match status" value="1"/>
</dbReference>
<dbReference type="EMBL" id="AM711867">
    <property type="protein sequence ID" value="CAN00092.1"/>
    <property type="molecule type" value="Genomic_DNA"/>
</dbReference>
<gene>
    <name evidence="3" type="ordered locus">CMM_0073</name>
</gene>
<feature type="domain" description="AMP-dependent synthetase/ligase" evidence="1">
    <location>
        <begin position="8"/>
        <end position="371"/>
    </location>
</feature>
<evidence type="ECO:0000313" key="3">
    <source>
        <dbReference type="EMBL" id="CAN00092.1"/>
    </source>
</evidence>
<dbReference type="InterPro" id="IPR020845">
    <property type="entry name" value="AMP-binding_CS"/>
</dbReference>
<proteinExistence type="predicted"/>
<dbReference type="Pfam" id="PF00501">
    <property type="entry name" value="AMP-binding"/>
    <property type="match status" value="1"/>
</dbReference>
<dbReference type="InterPro" id="IPR050237">
    <property type="entry name" value="ATP-dep_AMP-bd_enzyme"/>
</dbReference>
<dbReference type="InterPro" id="IPR042099">
    <property type="entry name" value="ANL_N_sf"/>
</dbReference>
<name>A5CM08_CLAM3</name>
<accession>A5CM08</accession>
<dbReference type="CDD" id="cd05936">
    <property type="entry name" value="FC-FACS_FadD_like"/>
    <property type="match status" value="1"/>
</dbReference>
<evidence type="ECO:0000313" key="4">
    <source>
        <dbReference type="Proteomes" id="UP000001564"/>
    </source>
</evidence>
<dbReference type="Gene3D" id="3.40.50.12780">
    <property type="entry name" value="N-terminal domain of ligase-like"/>
    <property type="match status" value="1"/>
</dbReference>